<evidence type="ECO:0000256" key="1">
    <source>
        <dbReference type="SAM" id="Phobius"/>
    </source>
</evidence>
<dbReference type="Proteomes" id="UP000825123">
    <property type="component" value="Chromosome"/>
</dbReference>
<dbReference type="AlphaFoldDB" id="A0A8D5ZK42"/>
<feature type="transmembrane region" description="Helical" evidence="1">
    <location>
        <begin position="106"/>
        <end position="123"/>
    </location>
</feature>
<gene>
    <name evidence="2" type="ORF">KN1_21440</name>
</gene>
<dbReference type="EMBL" id="AP024597">
    <property type="protein sequence ID" value="BCU70847.1"/>
    <property type="molecule type" value="Genomic_DNA"/>
</dbReference>
<keyword evidence="1" id="KW-0812">Transmembrane</keyword>
<protein>
    <submittedName>
        <fullName evidence="2">Uncharacterized protein</fullName>
    </submittedName>
</protein>
<reference evidence="2 3" key="1">
    <citation type="submission" date="2021-04" db="EMBL/GenBank/DDBJ databases">
        <title>Complete genome sequence of Stygiolobus sp. KN-1.</title>
        <authorList>
            <person name="Nakamura K."/>
            <person name="Sakai H."/>
            <person name="Kurosawa N."/>
        </authorList>
    </citation>
    <scope>NUCLEOTIDE SEQUENCE [LARGE SCALE GENOMIC DNA]</scope>
    <source>
        <strain evidence="2 3">KN-1</strain>
    </source>
</reference>
<feature type="transmembrane region" description="Helical" evidence="1">
    <location>
        <begin position="20"/>
        <end position="36"/>
    </location>
</feature>
<feature type="transmembrane region" description="Helical" evidence="1">
    <location>
        <begin position="80"/>
        <end position="99"/>
    </location>
</feature>
<organism evidence="2 3">
    <name type="scientific">Stygiolobus caldivivus</name>
    <dbReference type="NCBI Taxonomy" id="2824673"/>
    <lineage>
        <taxon>Archaea</taxon>
        <taxon>Thermoproteota</taxon>
        <taxon>Thermoprotei</taxon>
        <taxon>Sulfolobales</taxon>
        <taxon>Sulfolobaceae</taxon>
        <taxon>Stygiolobus</taxon>
    </lineage>
</organism>
<dbReference type="KEGG" id="csty:KN1_21440"/>
<keyword evidence="1" id="KW-1133">Transmembrane helix</keyword>
<evidence type="ECO:0000313" key="2">
    <source>
        <dbReference type="EMBL" id="BCU70847.1"/>
    </source>
</evidence>
<feature type="transmembrane region" description="Helical" evidence="1">
    <location>
        <begin position="48"/>
        <end position="68"/>
    </location>
</feature>
<dbReference type="GeneID" id="66163877"/>
<keyword evidence="1" id="KW-0472">Membrane</keyword>
<feature type="transmembrane region" description="Helical" evidence="1">
    <location>
        <begin position="129"/>
        <end position="152"/>
    </location>
</feature>
<dbReference type="RefSeq" id="WP_221287502.1">
    <property type="nucleotide sequence ID" value="NZ_AP024597.1"/>
</dbReference>
<feature type="transmembrane region" description="Helical" evidence="1">
    <location>
        <begin position="173"/>
        <end position="191"/>
    </location>
</feature>
<feature type="transmembrane region" description="Helical" evidence="1">
    <location>
        <begin position="211"/>
        <end position="240"/>
    </location>
</feature>
<name>A0A8D5ZK42_9CREN</name>
<evidence type="ECO:0000313" key="3">
    <source>
        <dbReference type="Proteomes" id="UP000825123"/>
    </source>
</evidence>
<keyword evidence="3" id="KW-1185">Reference proteome</keyword>
<sequence>MTFNGIDGAVNEPGQLPWEIVVGYFAVAVVIVFIMGRKYGGLKALTTLDLVYIGIGGAFAMVWEFYIGSFIGRFLPSTPFVSVGFWGRLVIVFIVAGLVRKAGVGMLTLLIYDILGDLFHYGFGGEPVFMIYEALTYGLFVDLMIVFTQGKIFGIGYTPKEVDSPSSISTSRVNLLAVIEGAVVGALWAFPDPLFYDGFFGPFLYAYPVNWAKILFHIEAFLPGDIIMGIVGGILAYYIARAVGQ</sequence>
<proteinExistence type="predicted"/>
<accession>A0A8D5ZK42</accession>